<evidence type="ECO:0000313" key="2">
    <source>
        <dbReference type="EMBL" id="RGD60752.1"/>
    </source>
</evidence>
<evidence type="ECO:0000259" key="1">
    <source>
        <dbReference type="Pfam" id="PF00561"/>
    </source>
</evidence>
<dbReference type="InterPro" id="IPR050266">
    <property type="entry name" value="AB_hydrolase_sf"/>
</dbReference>
<evidence type="ECO:0000313" key="3">
    <source>
        <dbReference type="Proteomes" id="UP000263377"/>
    </source>
</evidence>
<name>A0A372ZZ72_9ACTN</name>
<keyword evidence="3" id="KW-1185">Reference proteome</keyword>
<protein>
    <submittedName>
        <fullName evidence="2">Alpha/beta fold hydrolase</fullName>
    </submittedName>
</protein>
<dbReference type="Proteomes" id="UP000263377">
    <property type="component" value="Unassembled WGS sequence"/>
</dbReference>
<comment type="caution">
    <text evidence="2">The sequence shown here is derived from an EMBL/GenBank/DDBJ whole genome shotgun (WGS) entry which is preliminary data.</text>
</comment>
<dbReference type="SUPFAM" id="SSF53474">
    <property type="entry name" value="alpha/beta-Hydrolases"/>
    <property type="match status" value="1"/>
</dbReference>
<dbReference type="PANTHER" id="PTHR43798">
    <property type="entry name" value="MONOACYLGLYCEROL LIPASE"/>
    <property type="match status" value="1"/>
</dbReference>
<dbReference type="AlphaFoldDB" id="A0A372ZZ72"/>
<dbReference type="Gene3D" id="3.40.50.1820">
    <property type="entry name" value="alpha/beta hydrolase"/>
    <property type="match status" value="1"/>
</dbReference>
<dbReference type="RefSeq" id="WP_117488928.1">
    <property type="nucleotide sequence ID" value="NZ_QVIG01000001.1"/>
</dbReference>
<gene>
    <name evidence="2" type="ORF">DR950_25920</name>
</gene>
<dbReference type="InterPro" id="IPR000073">
    <property type="entry name" value="AB_hydrolase_1"/>
</dbReference>
<sequence length="279" mass="29502">MTTFTGPDGTRLGYRVLGRGEPLLVLAGGPMREAAYLGDLGGLSAHRALHVLDLRGTGRSERPADPADHRVDRQVADVEAFRTHLGLDRVDLLAHSAGCSLATLYALRHPERTGRLVLVTPSLRIFGSTSSEDDYREAAEARGLAEQEWYPAARAAVRTAFAGGAADPDAVAPLFHGTWDAAARAHEADRTAQSHPEAAAAYHGGGFQPADVRAAVAELASPALLLAGEYDPDPRPGAIRATAALFRHARTAVQPAAGHYPWLDDPAAFSRTVAAFLAP</sequence>
<dbReference type="GO" id="GO:0016787">
    <property type="term" value="F:hydrolase activity"/>
    <property type="evidence" value="ECO:0007669"/>
    <property type="project" value="UniProtKB-KW"/>
</dbReference>
<dbReference type="GO" id="GO:0016020">
    <property type="term" value="C:membrane"/>
    <property type="evidence" value="ECO:0007669"/>
    <property type="project" value="TreeGrafter"/>
</dbReference>
<dbReference type="PANTHER" id="PTHR43798:SF27">
    <property type="entry name" value="HYDROLASE ALPHA_BETA HYDROLASE FOLD FAMILY"/>
    <property type="match status" value="1"/>
</dbReference>
<reference evidence="2 3" key="1">
    <citation type="submission" date="2018-08" db="EMBL/GenBank/DDBJ databases">
        <title>Diversity &amp; Physiological Properties of Lignin-Decomposing Actinobacteria from Soil.</title>
        <authorList>
            <person name="Roh S.G."/>
            <person name="Kim S.B."/>
        </authorList>
    </citation>
    <scope>NUCLEOTIDE SEQUENCE [LARGE SCALE GENOMIC DNA]</scope>
    <source>
        <strain evidence="2 3">MMS17-GH009</strain>
    </source>
</reference>
<dbReference type="InterPro" id="IPR029058">
    <property type="entry name" value="AB_hydrolase_fold"/>
</dbReference>
<keyword evidence="2" id="KW-0378">Hydrolase</keyword>
<accession>A0A372ZZ72</accession>
<dbReference type="EMBL" id="QVIG01000001">
    <property type="protein sequence ID" value="RGD60752.1"/>
    <property type="molecule type" value="Genomic_DNA"/>
</dbReference>
<organism evidence="2 3">
    <name type="scientific">Kitasatospora xanthocidica</name>
    <dbReference type="NCBI Taxonomy" id="83382"/>
    <lineage>
        <taxon>Bacteria</taxon>
        <taxon>Bacillati</taxon>
        <taxon>Actinomycetota</taxon>
        <taxon>Actinomycetes</taxon>
        <taxon>Kitasatosporales</taxon>
        <taxon>Streptomycetaceae</taxon>
        <taxon>Kitasatospora</taxon>
    </lineage>
</organism>
<dbReference type="Pfam" id="PF00561">
    <property type="entry name" value="Abhydrolase_1"/>
    <property type="match status" value="1"/>
</dbReference>
<feature type="domain" description="AB hydrolase-1" evidence="1">
    <location>
        <begin position="43"/>
        <end position="266"/>
    </location>
</feature>
<proteinExistence type="predicted"/>